<evidence type="ECO:0000259" key="7">
    <source>
        <dbReference type="PROSITE" id="PS51864"/>
    </source>
</evidence>
<dbReference type="GO" id="GO:0004222">
    <property type="term" value="F:metalloendopeptidase activity"/>
    <property type="evidence" value="ECO:0007669"/>
    <property type="project" value="UniProtKB-UniRule"/>
</dbReference>
<organism evidence="8 9">
    <name type="scientific">Strongyloides papillosus</name>
    <name type="common">Intestinal threadworm</name>
    <dbReference type="NCBI Taxonomy" id="174720"/>
    <lineage>
        <taxon>Eukaryota</taxon>
        <taxon>Metazoa</taxon>
        <taxon>Ecdysozoa</taxon>
        <taxon>Nematoda</taxon>
        <taxon>Chromadorea</taxon>
        <taxon>Rhabditida</taxon>
        <taxon>Tylenchina</taxon>
        <taxon>Panagrolaimomorpha</taxon>
        <taxon>Strongyloidoidea</taxon>
        <taxon>Strongyloididae</taxon>
        <taxon>Strongyloides</taxon>
    </lineage>
</organism>
<proteinExistence type="predicted"/>
<keyword evidence="2 5" id="KW-0862">Zinc</keyword>
<feature type="binding site" evidence="5">
    <location>
        <position position="130"/>
    </location>
    <ligand>
        <name>Zn(2+)</name>
        <dbReference type="ChEBI" id="CHEBI:29105"/>
        <note>catalytic</note>
    </ligand>
</feature>
<feature type="domain" description="Peptidase M12A" evidence="7">
    <location>
        <begin position="35"/>
        <end position="241"/>
    </location>
</feature>
<keyword evidence="8" id="KW-1185">Reference proteome</keyword>
<keyword evidence="6" id="KW-0732">Signal</keyword>
<evidence type="ECO:0000256" key="3">
    <source>
        <dbReference type="ARBA" id="ARBA00023049"/>
    </source>
</evidence>
<dbReference type="PANTHER" id="PTHR10127">
    <property type="entry name" value="DISCOIDIN, CUB, EGF, LAMININ , AND ZINC METALLOPROTEASE DOMAIN CONTAINING"/>
    <property type="match status" value="1"/>
</dbReference>
<dbReference type="SMART" id="SM00235">
    <property type="entry name" value="ZnMc"/>
    <property type="match status" value="1"/>
</dbReference>
<keyword evidence="5 6" id="KW-0645">Protease</keyword>
<dbReference type="Gene3D" id="3.40.390.10">
    <property type="entry name" value="Collagenase (Catalytic Domain)"/>
    <property type="match status" value="1"/>
</dbReference>
<dbReference type="InterPro" id="IPR024079">
    <property type="entry name" value="MetalloPept_cat_dom_sf"/>
</dbReference>
<feature type="signal peptide" evidence="6">
    <location>
        <begin position="1"/>
        <end position="22"/>
    </location>
</feature>
<keyword evidence="5 6" id="KW-0378">Hydrolase</keyword>
<keyword evidence="4" id="KW-1015">Disulfide bond</keyword>
<feature type="binding site" evidence="5">
    <location>
        <position position="134"/>
    </location>
    <ligand>
        <name>Zn(2+)</name>
        <dbReference type="ChEBI" id="CHEBI:29105"/>
        <note>catalytic</note>
    </ligand>
</feature>
<dbReference type="Proteomes" id="UP000046392">
    <property type="component" value="Unplaced"/>
</dbReference>
<evidence type="ECO:0000256" key="5">
    <source>
        <dbReference type="PROSITE-ProRule" id="PRU01211"/>
    </source>
</evidence>
<name>A0A0N5CFV5_STREA</name>
<reference evidence="9" key="1">
    <citation type="submission" date="2017-02" db="UniProtKB">
        <authorList>
            <consortium name="WormBaseParasite"/>
        </authorList>
    </citation>
    <scope>IDENTIFICATION</scope>
</reference>
<feature type="active site" evidence="5">
    <location>
        <position position="131"/>
    </location>
</feature>
<dbReference type="GO" id="GO:0006508">
    <property type="term" value="P:proteolysis"/>
    <property type="evidence" value="ECO:0007669"/>
    <property type="project" value="UniProtKB-KW"/>
</dbReference>
<dbReference type="InterPro" id="IPR001506">
    <property type="entry name" value="Peptidase_M12A"/>
</dbReference>
<keyword evidence="3 5" id="KW-0482">Metalloprotease</keyword>
<keyword evidence="1 5" id="KW-0479">Metal-binding</keyword>
<dbReference type="InterPro" id="IPR006026">
    <property type="entry name" value="Peptidase_Metallo"/>
</dbReference>
<evidence type="ECO:0000313" key="9">
    <source>
        <dbReference type="WBParaSite" id="SPAL_0001673700.1"/>
    </source>
</evidence>
<dbReference type="WBParaSite" id="SPAL_0001673700.1">
    <property type="protein sequence ID" value="SPAL_0001673700.1"/>
    <property type="gene ID" value="SPAL_0001673700"/>
</dbReference>
<dbReference type="EC" id="3.4.24.-" evidence="6"/>
<dbReference type="AlphaFoldDB" id="A0A0N5CFV5"/>
<evidence type="ECO:0000256" key="4">
    <source>
        <dbReference type="ARBA" id="ARBA00023157"/>
    </source>
</evidence>
<accession>A0A0N5CFV5</accession>
<dbReference type="InterPro" id="IPR000742">
    <property type="entry name" value="EGF"/>
</dbReference>
<dbReference type="SUPFAM" id="SSF55486">
    <property type="entry name" value="Metalloproteases ('zincins'), catalytic domain"/>
    <property type="match status" value="1"/>
</dbReference>
<dbReference type="PROSITE" id="PS51864">
    <property type="entry name" value="ASTACIN"/>
    <property type="match status" value="1"/>
</dbReference>
<dbReference type="PRINTS" id="PR00480">
    <property type="entry name" value="ASTACIN"/>
</dbReference>
<evidence type="ECO:0000256" key="1">
    <source>
        <dbReference type="ARBA" id="ARBA00022723"/>
    </source>
</evidence>
<comment type="caution">
    <text evidence="5">Lacks conserved residue(s) required for the propagation of feature annotation.</text>
</comment>
<sequence>MDILKLISILLVLIVKVKKIICMDMYKENHIIKKRDILSDNFSSWIMPIKYQINDKDLINENVIKEAIKEIENNTCIRFNETNLSANNTQGIVFKLGKHCSSGVGRTFKNNTQVIQLTRDCSNKKGAVLHELGHALGLVHEHCRTDRDSYVIVHKENILREEKVNFEISNHSAYKNFSISYDYSSIMHYEQFDFTNGLLFWWWYPVLESRLHPAYNRMMGQRLKMTFNDYKKLNLAYCKCNQTEKKETKKKEVTKKKEKKKKGPENGIRCRNGGYIASSNSSKCICPFGYTGNFCNETIKSDKNCNGTTFNVTTKDIKTHWIAGSYKCFFSFVTEKRKKIQLGIYQSYAPYSKICTEDISHQIKYLKDKGTTGILLCSWRSDVINVTSEDNSALIYFNGNSNNAFMQFGFKQVD</sequence>
<dbReference type="PANTHER" id="PTHR10127:SF802">
    <property type="entry name" value="ZINC METALLOPROTEINASE NAS-10"/>
    <property type="match status" value="1"/>
</dbReference>
<dbReference type="PROSITE" id="PS00022">
    <property type="entry name" value="EGF_1"/>
    <property type="match status" value="1"/>
</dbReference>
<evidence type="ECO:0000256" key="6">
    <source>
        <dbReference type="RuleBase" id="RU361183"/>
    </source>
</evidence>
<protein>
    <recommendedName>
        <fullName evidence="6">Metalloendopeptidase</fullName>
        <ecNumber evidence="6">3.4.24.-</ecNumber>
    </recommendedName>
</protein>
<evidence type="ECO:0000256" key="2">
    <source>
        <dbReference type="ARBA" id="ARBA00022833"/>
    </source>
</evidence>
<feature type="binding site" evidence="5">
    <location>
        <position position="140"/>
    </location>
    <ligand>
        <name>Zn(2+)</name>
        <dbReference type="ChEBI" id="CHEBI:29105"/>
        <note>catalytic</note>
    </ligand>
</feature>
<evidence type="ECO:0000313" key="8">
    <source>
        <dbReference type="Proteomes" id="UP000046392"/>
    </source>
</evidence>
<dbReference type="PROSITE" id="PS01186">
    <property type="entry name" value="EGF_2"/>
    <property type="match status" value="1"/>
</dbReference>
<feature type="chain" id="PRO_5005733488" description="Metalloendopeptidase" evidence="6">
    <location>
        <begin position="23"/>
        <end position="414"/>
    </location>
</feature>
<dbReference type="Pfam" id="PF01400">
    <property type="entry name" value="Astacin"/>
    <property type="match status" value="1"/>
</dbReference>
<dbReference type="GO" id="GO:0008270">
    <property type="term" value="F:zinc ion binding"/>
    <property type="evidence" value="ECO:0007669"/>
    <property type="project" value="UniProtKB-UniRule"/>
</dbReference>
<comment type="cofactor">
    <cofactor evidence="5 6">
        <name>Zn(2+)</name>
        <dbReference type="ChEBI" id="CHEBI:29105"/>
    </cofactor>
    <text evidence="5 6">Binds 1 zinc ion per subunit.</text>
</comment>